<accession>A0A7J4J2B8</accession>
<dbReference type="Proteomes" id="UP000565078">
    <property type="component" value="Unassembled WGS sequence"/>
</dbReference>
<name>A0A7J4J2B8_9ARCH</name>
<dbReference type="AlphaFoldDB" id="A0A7J4J2B8"/>
<gene>
    <name evidence="1" type="ORF">HA254_01775</name>
</gene>
<sequence>MIRNSRSSKKRADTGDSESALLVKLINKDIERLKYSYKTGKNMPKERIPKEYVVKYGVENLWKLNLSSFWRMIYTVRGSKVEVISILLEVLDHKKYGRKFGYKTS</sequence>
<dbReference type="EMBL" id="DUGC01000033">
    <property type="protein sequence ID" value="HIH09376.1"/>
    <property type="molecule type" value="Genomic_DNA"/>
</dbReference>
<reference evidence="2" key="1">
    <citation type="journal article" date="2020" name="bioRxiv">
        <title>A rank-normalized archaeal taxonomy based on genome phylogeny resolves widespread incomplete and uneven classifications.</title>
        <authorList>
            <person name="Rinke C."/>
            <person name="Chuvochina M."/>
            <person name="Mussig A.J."/>
            <person name="Chaumeil P.-A."/>
            <person name="Waite D.W."/>
            <person name="Whitman W.B."/>
            <person name="Parks D.H."/>
            <person name="Hugenholtz P."/>
        </authorList>
    </citation>
    <scope>NUCLEOTIDE SEQUENCE [LARGE SCALE GENOMIC DNA]</scope>
</reference>
<proteinExistence type="predicted"/>
<organism evidence="1 2">
    <name type="scientific">Candidatus Iainarchaeum sp</name>
    <dbReference type="NCBI Taxonomy" id="3101447"/>
    <lineage>
        <taxon>Archaea</taxon>
        <taxon>Candidatus Iainarchaeota</taxon>
        <taxon>Candidatus Iainarchaeia</taxon>
        <taxon>Candidatus Iainarchaeales</taxon>
        <taxon>Candidatus Iainarchaeaceae</taxon>
        <taxon>Candidatus Iainarchaeum</taxon>
    </lineage>
</organism>
<comment type="caution">
    <text evidence="1">The sequence shown here is derived from an EMBL/GenBank/DDBJ whole genome shotgun (WGS) entry which is preliminary data.</text>
</comment>
<protein>
    <submittedName>
        <fullName evidence="1">Uncharacterized protein</fullName>
    </submittedName>
</protein>
<evidence type="ECO:0000313" key="2">
    <source>
        <dbReference type="Proteomes" id="UP000565078"/>
    </source>
</evidence>
<evidence type="ECO:0000313" key="1">
    <source>
        <dbReference type="EMBL" id="HIH09376.1"/>
    </source>
</evidence>